<dbReference type="EMBL" id="WHWB01034023">
    <property type="protein sequence ID" value="KAJ7414879.1"/>
    <property type="molecule type" value="Genomic_DNA"/>
</dbReference>
<keyword evidence="1" id="KW-0449">Lipoprotein</keyword>
<dbReference type="Pfam" id="PF00607">
    <property type="entry name" value="Gag_p24"/>
    <property type="match status" value="1"/>
</dbReference>
<dbReference type="PANTHER" id="PTHR40389:SF2">
    <property type="entry name" value="ENDOGENOUS RETROVIRUS GROUP K MEMBER 24 GAG POLYPROTEIN-RELATED"/>
    <property type="match status" value="1"/>
</dbReference>
<dbReference type="SUPFAM" id="SSF47943">
    <property type="entry name" value="Retrovirus capsid protein, N-terminal core domain"/>
    <property type="match status" value="1"/>
</dbReference>
<evidence type="ECO:0000313" key="4">
    <source>
        <dbReference type="Proteomes" id="UP001145742"/>
    </source>
</evidence>
<dbReference type="SUPFAM" id="SSF47353">
    <property type="entry name" value="Retrovirus capsid dimerization domain-like"/>
    <property type="match status" value="1"/>
</dbReference>
<accession>A0ABQ9D4P5</accession>
<proteinExistence type="predicted"/>
<feature type="domain" description="Retroviral nucleocapsid Gag protein p24 C-terminal" evidence="2">
    <location>
        <begin position="163"/>
        <end position="222"/>
    </location>
</feature>
<dbReference type="Pfam" id="PF19317">
    <property type="entry name" value="Gag_p24_C"/>
    <property type="match status" value="1"/>
</dbReference>
<dbReference type="Gene3D" id="1.10.1200.30">
    <property type="match status" value="1"/>
</dbReference>
<sequence length="222" mass="25120">MLRQLYPCSPVRGGAEIHLQPLEDPMLEQMDAQVEGRPPQWRPISYPVVKDIKKAITEHDLNSPYTLGLLKSFFNAFDLTPNDIRQVASAWLPVLQYLIKKYVNEGDYTPIPRGITKDRAIDRMYGEGAYVTNTRQAETPLPVLHKTAELAFQAIEKVAKTTTSTPSYALIFQGPKEPFYEFATRLKEAVAKQVSNPSAQDILFKSLVVEKANEECKKILRP</sequence>
<dbReference type="InterPro" id="IPR008916">
    <property type="entry name" value="Retrov_capsid_C"/>
</dbReference>
<protein>
    <recommendedName>
        <fullName evidence="2">Retroviral nucleocapsid Gag protein p24 C-terminal domain-containing protein</fullName>
    </recommendedName>
</protein>
<organism evidence="3 4">
    <name type="scientific">Willisornis vidua</name>
    <name type="common">Xingu scale-backed antbird</name>
    <dbReference type="NCBI Taxonomy" id="1566151"/>
    <lineage>
        <taxon>Eukaryota</taxon>
        <taxon>Metazoa</taxon>
        <taxon>Chordata</taxon>
        <taxon>Craniata</taxon>
        <taxon>Vertebrata</taxon>
        <taxon>Euteleostomi</taxon>
        <taxon>Archelosauria</taxon>
        <taxon>Archosauria</taxon>
        <taxon>Dinosauria</taxon>
        <taxon>Saurischia</taxon>
        <taxon>Theropoda</taxon>
        <taxon>Coelurosauria</taxon>
        <taxon>Aves</taxon>
        <taxon>Neognathae</taxon>
        <taxon>Neoaves</taxon>
        <taxon>Telluraves</taxon>
        <taxon>Australaves</taxon>
        <taxon>Passeriformes</taxon>
        <taxon>Thamnophilidae</taxon>
        <taxon>Willisornis</taxon>
    </lineage>
</organism>
<dbReference type="InterPro" id="IPR008919">
    <property type="entry name" value="Retrov_capsid_N"/>
</dbReference>
<dbReference type="InterPro" id="IPR050195">
    <property type="entry name" value="Primate_lentivir_Gag_pol-like"/>
</dbReference>
<comment type="caution">
    <text evidence="3">The sequence shown here is derived from an EMBL/GenBank/DDBJ whole genome shotgun (WGS) entry which is preliminary data.</text>
</comment>
<reference evidence="3" key="1">
    <citation type="submission" date="2019-10" db="EMBL/GenBank/DDBJ databases">
        <authorList>
            <person name="Soares A.E.R."/>
            <person name="Aleixo A."/>
            <person name="Schneider P."/>
            <person name="Miyaki C.Y."/>
            <person name="Schneider M.P."/>
            <person name="Mello C."/>
            <person name="Vasconcelos A.T.R."/>
        </authorList>
    </citation>
    <scope>NUCLEOTIDE SEQUENCE</scope>
    <source>
        <tissue evidence="3">Muscle</tissue>
    </source>
</reference>
<dbReference type="Proteomes" id="UP001145742">
    <property type="component" value="Unassembled WGS sequence"/>
</dbReference>
<dbReference type="Gene3D" id="1.10.375.10">
    <property type="entry name" value="Human Immunodeficiency Virus Type 1 Capsid Protein"/>
    <property type="match status" value="1"/>
</dbReference>
<dbReference type="InterPro" id="IPR045345">
    <property type="entry name" value="Gag_p24_C"/>
</dbReference>
<evidence type="ECO:0000259" key="2">
    <source>
        <dbReference type="Pfam" id="PF19317"/>
    </source>
</evidence>
<evidence type="ECO:0000256" key="1">
    <source>
        <dbReference type="ARBA" id="ARBA00022707"/>
    </source>
</evidence>
<gene>
    <name evidence="3" type="ORF">WISP_81049</name>
</gene>
<name>A0ABQ9D4P5_9PASS</name>
<evidence type="ECO:0000313" key="3">
    <source>
        <dbReference type="EMBL" id="KAJ7414879.1"/>
    </source>
</evidence>
<keyword evidence="1" id="KW-0519">Myristate</keyword>
<keyword evidence="4" id="KW-1185">Reference proteome</keyword>
<dbReference type="PANTHER" id="PTHR40389">
    <property type="entry name" value="ENDOGENOUS RETROVIRUS GROUP K MEMBER 24 GAG POLYPROTEIN-RELATED"/>
    <property type="match status" value="1"/>
</dbReference>